<comment type="similarity">
    <text evidence="2 10">Belongs to the CBP4 family.</text>
</comment>
<accession>A0A4T0WW93</accession>
<dbReference type="Proteomes" id="UP000307173">
    <property type="component" value="Unassembled WGS sequence"/>
</dbReference>
<dbReference type="GO" id="GO:0034551">
    <property type="term" value="P:mitochondrial respiratory chain complex III assembly"/>
    <property type="evidence" value="ECO:0007669"/>
    <property type="project" value="TreeGrafter"/>
</dbReference>
<dbReference type="PANTHER" id="PTHR28202:SF1">
    <property type="entry name" value="ASSEMBLY FACTOR CBP4"/>
    <property type="match status" value="1"/>
</dbReference>
<evidence type="ECO:0000256" key="6">
    <source>
        <dbReference type="ARBA" id="ARBA00023128"/>
    </source>
</evidence>
<comment type="caution">
    <text evidence="11">The sequence shown here is derived from an EMBL/GenBank/DDBJ whole genome shotgun (WGS) entry which is preliminary data.</text>
</comment>
<proteinExistence type="inferred from homology"/>
<dbReference type="AlphaFoldDB" id="A0A4T0WW93"/>
<feature type="transmembrane region" description="Helical" evidence="10">
    <location>
        <begin position="12"/>
        <end position="31"/>
    </location>
</feature>
<keyword evidence="8 10" id="KW-0143">Chaperone</keyword>
<protein>
    <recommendedName>
        <fullName evidence="10">Cytochrome b mRNA-processing protein 4</fullName>
    </recommendedName>
</protein>
<keyword evidence="12" id="KW-1185">Reference proteome</keyword>
<evidence type="ECO:0000256" key="2">
    <source>
        <dbReference type="ARBA" id="ARBA00006780"/>
    </source>
</evidence>
<evidence type="ECO:0000313" key="12">
    <source>
        <dbReference type="Proteomes" id="UP000307173"/>
    </source>
</evidence>
<dbReference type="OrthoDB" id="5576752at2759"/>
<dbReference type="STRING" id="52247.A0A4T0WW93"/>
<gene>
    <name evidence="11" type="ORF">CANINC_004977</name>
</gene>
<evidence type="ECO:0000256" key="9">
    <source>
        <dbReference type="ARBA" id="ARBA00025413"/>
    </source>
</evidence>
<keyword evidence="5 10" id="KW-1133">Transmembrane helix</keyword>
<evidence type="ECO:0000313" key="11">
    <source>
        <dbReference type="EMBL" id="TID13291.1"/>
    </source>
</evidence>
<keyword evidence="3 10" id="KW-0812">Transmembrane</keyword>
<dbReference type="EMBL" id="SELW01000680">
    <property type="protein sequence ID" value="TID13291.1"/>
    <property type="molecule type" value="Genomic_DNA"/>
</dbReference>
<evidence type="ECO:0000256" key="7">
    <source>
        <dbReference type="ARBA" id="ARBA00023136"/>
    </source>
</evidence>
<reference evidence="11 12" key="1">
    <citation type="journal article" date="2019" name="Front. Genet.">
        <title>Whole-Genome Sequencing of the Opportunistic Yeast Pathogen Candida inconspicua Uncovers Its Hybrid Origin.</title>
        <authorList>
            <person name="Mixao V."/>
            <person name="Hansen A.P."/>
            <person name="Saus E."/>
            <person name="Boekhout T."/>
            <person name="Lass-Florl C."/>
            <person name="Gabaldon T."/>
        </authorList>
    </citation>
    <scope>NUCLEOTIDE SEQUENCE [LARGE SCALE GENOMIC DNA]</scope>
    <source>
        <strain evidence="11 12">CBS 180</strain>
    </source>
</reference>
<keyword evidence="7 10" id="KW-0472">Membrane</keyword>
<keyword evidence="4 10" id="KW-0999">Mitochondrion inner membrane</keyword>
<evidence type="ECO:0000256" key="1">
    <source>
        <dbReference type="ARBA" id="ARBA00004434"/>
    </source>
</evidence>
<evidence type="ECO:0000256" key="4">
    <source>
        <dbReference type="ARBA" id="ARBA00022792"/>
    </source>
</evidence>
<evidence type="ECO:0000256" key="8">
    <source>
        <dbReference type="ARBA" id="ARBA00023186"/>
    </source>
</evidence>
<dbReference type="Pfam" id="PF07960">
    <property type="entry name" value="CBP4"/>
    <property type="match status" value="1"/>
</dbReference>
<organism evidence="11 12">
    <name type="scientific">Pichia inconspicua</name>
    <dbReference type="NCBI Taxonomy" id="52247"/>
    <lineage>
        <taxon>Eukaryota</taxon>
        <taxon>Fungi</taxon>
        <taxon>Dikarya</taxon>
        <taxon>Ascomycota</taxon>
        <taxon>Saccharomycotina</taxon>
        <taxon>Pichiomycetes</taxon>
        <taxon>Pichiales</taxon>
        <taxon>Pichiaceae</taxon>
        <taxon>Pichia</taxon>
    </lineage>
</organism>
<dbReference type="InterPro" id="IPR012420">
    <property type="entry name" value="Cbp4"/>
</dbReference>
<comment type="function">
    <text evidence="9 10">Essential for the assembly of ubiquinol-cytochrome c reductase. It has a direct effect on the correct occurrence of the Rieske protein, core 4, core 5 and apocytochrome b.</text>
</comment>
<name>A0A4T0WW93_9ASCO</name>
<evidence type="ECO:0000256" key="3">
    <source>
        <dbReference type="ARBA" id="ARBA00022692"/>
    </source>
</evidence>
<evidence type="ECO:0000256" key="5">
    <source>
        <dbReference type="ARBA" id="ARBA00022989"/>
    </source>
</evidence>
<keyword evidence="6 10" id="KW-0496">Mitochondrion</keyword>
<evidence type="ECO:0000256" key="10">
    <source>
        <dbReference type="RuleBase" id="RU368005"/>
    </source>
</evidence>
<dbReference type="GO" id="GO:0005743">
    <property type="term" value="C:mitochondrial inner membrane"/>
    <property type="evidence" value="ECO:0007669"/>
    <property type="project" value="UniProtKB-SubCell"/>
</dbReference>
<comment type="subcellular location">
    <subcellularLocation>
        <location evidence="1 10">Mitochondrion inner membrane</location>
        <topology evidence="1 10">Single-pass membrane protein</topology>
    </subcellularLocation>
</comment>
<sequence>MSSPTMQMLKHTVIWGGGIVGLGVLLFKFTVPTEEELLQKMSPEIRAQVERNRELRQEEQRVLMELAQKSAKSDQPIWKTGDLYNPWEGTGNKLLVDKVNYEKEQALKKQKSELDKLKEEQEKLKK</sequence>
<dbReference type="PANTHER" id="PTHR28202">
    <property type="entry name" value="ASSEMBLY FACTOR CBP4"/>
    <property type="match status" value="1"/>
</dbReference>